<accession>A0ABV6JWV4</accession>
<sequence length="68" mass="7591">MTDTTDHDPQLDMLLQRAGITLPEGRYRGVLESYQDLMKMLPVLRQPRTAAAEPAGTYSLDTITRAKA</sequence>
<protein>
    <recommendedName>
        <fullName evidence="3">DUF4089 domain-containing protein</fullName>
    </recommendedName>
</protein>
<organism evidence="1 2">
    <name type="scientific">Roseomonas elaeocarpi</name>
    <dbReference type="NCBI Taxonomy" id="907779"/>
    <lineage>
        <taxon>Bacteria</taxon>
        <taxon>Pseudomonadati</taxon>
        <taxon>Pseudomonadota</taxon>
        <taxon>Alphaproteobacteria</taxon>
        <taxon>Acetobacterales</taxon>
        <taxon>Roseomonadaceae</taxon>
        <taxon>Roseomonas</taxon>
    </lineage>
</organism>
<evidence type="ECO:0008006" key="3">
    <source>
        <dbReference type="Google" id="ProtNLM"/>
    </source>
</evidence>
<proteinExistence type="predicted"/>
<dbReference type="EMBL" id="JBHLUN010000013">
    <property type="protein sequence ID" value="MFC0410163.1"/>
    <property type="molecule type" value="Genomic_DNA"/>
</dbReference>
<reference evidence="1 2" key="1">
    <citation type="submission" date="2024-09" db="EMBL/GenBank/DDBJ databases">
        <authorList>
            <person name="Sun Q."/>
            <person name="Mori K."/>
        </authorList>
    </citation>
    <scope>NUCLEOTIDE SEQUENCE [LARGE SCALE GENOMIC DNA]</scope>
    <source>
        <strain evidence="1 2">TBRC 5777</strain>
    </source>
</reference>
<name>A0ABV6JWV4_9PROT</name>
<keyword evidence="2" id="KW-1185">Reference proteome</keyword>
<gene>
    <name evidence="1" type="ORF">ACFFGY_18065</name>
</gene>
<evidence type="ECO:0000313" key="2">
    <source>
        <dbReference type="Proteomes" id="UP001589865"/>
    </source>
</evidence>
<comment type="caution">
    <text evidence="1">The sequence shown here is derived from an EMBL/GenBank/DDBJ whole genome shotgun (WGS) entry which is preliminary data.</text>
</comment>
<dbReference type="Proteomes" id="UP001589865">
    <property type="component" value="Unassembled WGS sequence"/>
</dbReference>
<evidence type="ECO:0000313" key="1">
    <source>
        <dbReference type="EMBL" id="MFC0410163.1"/>
    </source>
</evidence>
<dbReference type="RefSeq" id="WP_377045915.1">
    <property type="nucleotide sequence ID" value="NZ_JBHLUN010000013.1"/>
</dbReference>